<keyword evidence="2" id="KW-1185">Reference proteome</keyword>
<evidence type="ECO:0000313" key="1">
    <source>
        <dbReference type="EMBL" id="QED37568.1"/>
    </source>
</evidence>
<dbReference type="EMBL" id="CP042476">
    <property type="protein sequence ID" value="QED37568.1"/>
    <property type="molecule type" value="Genomic_DNA"/>
</dbReference>
<dbReference type="RefSeq" id="WP_146832949.1">
    <property type="nucleotide sequence ID" value="NZ_CP042476.1"/>
</dbReference>
<accession>A0A5B8YK70</accession>
<sequence>MIVVVNKFFLGKGFKGVSLWPFVIIRDKGMITDAVFLNHERIHLKQQLELLVVPFYLWYTGEFLIRYLLYRNAYKAYYNISFEREAYRNEFNMDYCSQRKVWNFTKYLFATS</sequence>
<proteinExistence type="predicted"/>
<gene>
    <name evidence="1" type="ORF">FK178_07435</name>
</gene>
<organism evidence="1 2">
    <name type="scientific">Antarcticibacterium arcticum</name>
    <dbReference type="NCBI Taxonomy" id="2585771"/>
    <lineage>
        <taxon>Bacteria</taxon>
        <taxon>Pseudomonadati</taxon>
        <taxon>Bacteroidota</taxon>
        <taxon>Flavobacteriia</taxon>
        <taxon>Flavobacteriales</taxon>
        <taxon>Flavobacteriaceae</taxon>
        <taxon>Antarcticibacterium</taxon>
    </lineage>
</organism>
<reference evidence="1 2" key="1">
    <citation type="submission" date="2019-08" db="EMBL/GenBank/DDBJ databases">
        <title>Antarcticibacterium arcticum sp. nov., a bacterium isolated from marine sediment of the Canadian Beaufort Sea.</title>
        <authorList>
            <person name="Lee Y.M."/>
            <person name="Baek K."/>
            <person name="Lee D.-H."/>
            <person name="Shin S.C."/>
            <person name="Jin Y.K."/>
            <person name="Park Y."/>
        </authorList>
    </citation>
    <scope>NUCLEOTIDE SEQUENCE [LARGE SCALE GENOMIC DNA]</scope>
    <source>
        <strain evidence="1 2">PAMC 28998</strain>
    </source>
</reference>
<evidence type="ECO:0000313" key="2">
    <source>
        <dbReference type="Proteomes" id="UP000321954"/>
    </source>
</evidence>
<dbReference type="AlphaFoldDB" id="A0A5B8YK70"/>
<dbReference type="KEGG" id="anp:FK178_07435"/>
<dbReference type="OrthoDB" id="1027344at2"/>
<dbReference type="Proteomes" id="UP000321954">
    <property type="component" value="Chromosome"/>
</dbReference>
<name>A0A5B8YK70_9FLAO</name>
<evidence type="ECO:0008006" key="3">
    <source>
        <dbReference type="Google" id="ProtNLM"/>
    </source>
</evidence>
<protein>
    <recommendedName>
        <fullName evidence="3">Peptidase M56 domain-containing protein</fullName>
    </recommendedName>
</protein>